<protein>
    <submittedName>
        <fullName evidence="6">Pirin family protein</fullName>
    </submittedName>
</protein>
<dbReference type="EMBL" id="CP048209">
    <property type="protein sequence ID" value="QHT58577.1"/>
    <property type="molecule type" value="Genomic_DNA"/>
</dbReference>
<evidence type="ECO:0000259" key="5">
    <source>
        <dbReference type="Pfam" id="PF05726"/>
    </source>
</evidence>
<evidence type="ECO:0000256" key="2">
    <source>
        <dbReference type="PIRSR" id="PIRSR006232-1"/>
    </source>
</evidence>
<dbReference type="InterPro" id="IPR008778">
    <property type="entry name" value="Pirin_C_dom"/>
</dbReference>
<dbReference type="InterPro" id="IPR003829">
    <property type="entry name" value="Pirin_N_dom"/>
</dbReference>
<comment type="similarity">
    <text evidence="1 3">Belongs to the pirin family.</text>
</comment>
<evidence type="ECO:0000256" key="1">
    <source>
        <dbReference type="ARBA" id="ARBA00008416"/>
    </source>
</evidence>
<dbReference type="Pfam" id="PF05726">
    <property type="entry name" value="Pirin_C"/>
    <property type="match status" value="1"/>
</dbReference>
<dbReference type="PIRSF" id="PIRSF006232">
    <property type="entry name" value="Pirin"/>
    <property type="match status" value="1"/>
</dbReference>
<feature type="binding site" evidence="2">
    <location>
        <position position="105"/>
    </location>
    <ligand>
        <name>Fe cation</name>
        <dbReference type="ChEBI" id="CHEBI:24875"/>
    </ligand>
</feature>
<dbReference type="InterPro" id="IPR014710">
    <property type="entry name" value="RmlC-like_jellyroll"/>
</dbReference>
<dbReference type="RefSeq" id="WP_162354652.1">
    <property type="nucleotide sequence ID" value="NZ_CP048209.1"/>
</dbReference>
<dbReference type="InterPro" id="IPR011051">
    <property type="entry name" value="RmlC_Cupin_sf"/>
</dbReference>
<evidence type="ECO:0000313" key="6">
    <source>
        <dbReference type="EMBL" id="QHT58577.1"/>
    </source>
</evidence>
<reference evidence="6 7" key="1">
    <citation type="submission" date="2020-01" db="EMBL/GenBank/DDBJ databases">
        <title>Paenibacillus sp. nov., isolated from tomato rhizosphere.</title>
        <authorList>
            <person name="Weon H.-Y."/>
            <person name="Lee S.A."/>
        </authorList>
    </citation>
    <scope>NUCLEOTIDE SEQUENCE [LARGE SCALE GENOMIC DNA]</scope>
    <source>
        <strain evidence="6 7">12200R-189</strain>
    </source>
</reference>
<gene>
    <name evidence="6" type="ORF">GXP70_00335</name>
</gene>
<dbReference type="KEGG" id="plyc:GXP70_00335"/>
<proteinExistence type="inferred from homology"/>
<feature type="domain" description="Pirin C-terminal" evidence="5">
    <location>
        <begin position="173"/>
        <end position="279"/>
    </location>
</feature>
<dbReference type="GO" id="GO:0046872">
    <property type="term" value="F:metal ion binding"/>
    <property type="evidence" value="ECO:0007669"/>
    <property type="project" value="UniProtKB-KW"/>
</dbReference>
<organism evidence="6 7">
    <name type="scientific">Paenibacillus lycopersici</name>
    <dbReference type="NCBI Taxonomy" id="2704462"/>
    <lineage>
        <taxon>Bacteria</taxon>
        <taxon>Bacillati</taxon>
        <taxon>Bacillota</taxon>
        <taxon>Bacilli</taxon>
        <taxon>Bacillales</taxon>
        <taxon>Paenibacillaceae</taxon>
        <taxon>Paenibacillus</taxon>
    </lineage>
</organism>
<feature type="binding site" evidence="2">
    <location>
        <position position="61"/>
    </location>
    <ligand>
        <name>Fe cation</name>
        <dbReference type="ChEBI" id="CHEBI:24875"/>
    </ligand>
</feature>
<dbReference type="InterPro" id="IPR012093">
    <property type="entry name" value="Pirin"/>
</dbReference>
<keyword evidence="2" id="KW-0479">Metal-binding</keyword>
<keyword evidence="2" id="KW-0408">Iron</keyword>
<dbReference type="Proteomes" id="UP000476064">
    <property type="component" value="Chromosome"/>
</dbReference>
<evidence type="ECO:0000313" key="7">
    <source>
        <dbReference type="Proteomes" id="UP000476064"/>
    </source>
</evidence>
<dbReference type="CDD" id="cd02247">
    <property type="entry name" value="cupin_pirin_C"/>
    <property type="match status" value="1"/>
</dbReference>
<evidence type="ECO:0000259" key="4">
    <source>
        <dbReference type="Pfam" id="PF02678"/>
    </source>
</evidence>
<dbReference type="CDD" id="cd02909">
    <property type="entry name" value="cupin_pirin_N"/>
    <property type="match status" value="1"/>
</dbReference>
<feature type="binding site" evidence="2">
    <location>
        <position position="59"/>
    </location>
    <ligand>
        <name>Fe cation</name>
        <dbReference type="ChEBI" id="CHEBI:24875"/>
    </ligand>
</feature>
<feature type="domain" description="Pirin N-terminal" evidence="4">
    <location>
        <begin position="48"/>
        <end position="120"/>
    </location>
</feature>
<sequence>MTHPSVSERSIESVRTPAFRRNSDIHTVAVVLEPDNWEQYDPFLLMAHDRMRSGVFGLHPHRGMETVTFLIDGRLNHYDSKHGEGVLQPGDAQWMTAGRGVEHVEDAAKDEEVDLLQLWVNLPAAHKMSPPKYQDLRMHDMPVVKEDGAEVRVFSGSYGDAIAGTVNITPVTMLEINLEAGAAVTPRLPGSYNGFLYVLEGEGTFGADAAAGAKGQVLWLGSADPAGPSQVKIQAASKMRVMLYAGEPVREPVVARGPFVMNTEAEIVQAYRDYRNGLF</sequence>
<evidence type="ECO:0000256" key="3">
    <source>
        <dbReference type="RuleBase" id="RU003457"/>
    </source>
</evidence>
<dbReference type="AlphaFoldDB" id="A0A6C0FNW4"/>
<accession>A0A6C0FNW4</accession>
<comment type="cofactor">
    <cofactor evidence="2">
        <name>Fe cation</name>
        <dbReference type="ChEBI" id="CHEBI:24875"/>
    </cofactor>
    <text evidence="2">Binds 1 Fe cation per subunit.</text>
</comment>
<keyword evidence="7" id="KW-1185">Reference proteome</keyword>
<name>A0A6C0FNW4_9BACL</name>
<dbReference type="PANTHER" id="PTHR13903">
    <property type="entry name" value="PIRIN-RELATED"/>
    <property type="match status" value="1"/>
</dbReference>
<dbReference type="SUPFAM" id="SSF51182">
    <property type="entry name" value="RmlC-like cupins"/>
    <property type="match status" value="1"/>
</dbReference>
<feature type="binding site" evidence="2">
    <location>
        <position position="103"/>
    </location>
    <ligand>
        <name>Fe cation</name>
        <dbReference type="ChEBI" id="CHEBI:24875"/>
    </ligand>
</feature>
<dbReference type="Gene3D" id="2.60.120.10">
    <property type="entry name" value="Jelly Rolls"/>
    <property type="match status" value="2"/>
</dbReference>
<dbReference type="Pfam" id="PF02678">
    <property type="entry name" value="Pirin"/>
    <property type="match status" value="1"/>
</dbReference>
<dbReference type="PANTHER" id="PTHR13903:SF8">
    <property type="entry name" value="PIRIN"/>
    <property type="match status" value="1"/>
</dbReference>